<proteinExistence type="inferred from homology"/>
<dbReference type="InterPro" id="IPR006597">
    <property type="entry name" value="Sel1-like"/>
</dbReference>
<protein>
    <recommendedName>
        <fullName evidence="6">Sel1 repeat family protein</fullName>
    </recommendedName>
</protein>
<evidence type="ECO:0000256" key="3">
    <source>
        <dbReference type="SAM" id="SignalP"/>
    </source>
</evidence>
<evidence type="ECO:0000256" key="1">
    <source>
        <dbReference type="ARBA" id="ARBA00038101"/>
    </source>
</evidence>
<comment type="caution">
    <text evidence="4">The sequence shown here is derived from an EMBL/GenBank/DDBJ whole genome shotgun (WGS) entry which is preliminary data.</text>
</comment>
<feature type="compositionally biased region" description="Basic and acidic residues" evidence="2">
    <location>
        <begin position="37"/>
        <end position="47"/>
    </location>
</feature>
<dbReference type="Proteomes" id="UP000807716">
    <property type="component" value="Unassembled WGS sequence"/>
</dbReference>
<organism evidence="4 5">
    <name type="scientific">Actinomortierella ambigua</name>
    <dbReference type="NCBI Taxonomy" id="1343610"/>
    <lineage>
        <taxon>Eukaryota</taxon>
        <taxon>Fungi</taxon>
        <taxon>Fungi incertae sedis</taxon>
        <taxon>Mucoromycota</taxon>
        <taxon>Mortierellomycotina</taxon>
        <taxon>Mortierellomycetes</taxon>
        <taxon>Mortierellales</taxon>
        <taxon>Mortierellaceae</taxon>
        <taxon>Actinomortierella</taxon>
    </lineage>
</organism>
<sequence>MDVSLALSLAVTPAATVSVPMPDTSPKSPLPVPSPSEEPRAIHHVDGMHTAGLSAEQSEDETGRWRKEASHQGKIDSQGSLDIATQGGSPAAEADFGAAPLLPETLRYELSVPKSSLTGVMNFSFAKQSNAGPVGTRQAADKGDATEQNSLGLMYLEGQDVEQIDVEAAKWFIKAANQGSPHGQTNLGVMYKNGRGVEQNDAEAVKWFTKAASQGDPSGQFNLGTMYEDGRGVEQNDVEAVR</sequence>
<feature type="chain" id="PRO_5040364163" description="Sel1 repeat family protein" evidence="3">
    <location>
        <begin position="17"/>
        <end position="242"/>
    </location>
</feature>
<keyword evidence="3" id="KW-0732">Signal</keyword>
<dbReference type="InterPro" id="IPR011990">
    <property type="entry name" value="TPR-like_helical_dom_sf"/>
</dbReference>
<dbReference type="Gene3D" id="1.25.40.10">
    <property type="entry name" value="Tetratricopeptide repeat domain"/>
    <property type="match status" value="1"/>
</dbReference>
<feature type="signal peptide" evidence="3">
    <location>
        <begin position="1"/>
        <end position="16"/>
    </location>
</feature>
<comment type="similarity">
    <text evidence="1">Belongs to the sel-1 family.</text>
</comment>
<feature type="compositionally biased region" description="Basic and acidic residues" evidence="2">
    <location>
        <begin position="61"/>
        <end position="74"/>
    </location>
</feature>
<dbReference type="Pfam" id="PF08238">
    <property type="entry name" value="Sel1"/>
    <property type="match status" value="3"/>
</dbReference>
<dbReference type="SUPFAM" id="SSF81901">
    <property type="entry name" value="HCP-like"/>
    <property type="match status" value="1"/>
</dbReference>
<dbReference type="InterPro" id="IPR050767">
    <property type="entry name" value="Sel1_AlgK"/>
</dbReference>
<dbReference type="PANTHER" id="PTHR11102:SF160">
    <property type="entry name" value="ERAD-ASSOCIATED E3 UBIQUITIN-PROTEIN LIGASE COMPONENT HRD3"/>
    <property type="match status" value="1"/>
</dbReference>
<reference evidence="4" key="1">
    <citation type="journal article" date="2020" name="Fungal Divers.">
        <title>Resolving the Mortierellaceae phylogeny through synthesis of multi-gene phylogenetics and phylogenomics.</title>
        <authorList>
            <person name="Vandepol N."/>
            <person name="Liber J."/>
            <person name="Desiro A."/>
            <person name="Na H."/>
            <person name="Kennedy M."/>
            <person name="Barry K."/>
            <person name="Grigoriev I.V."/>
            <person name="Miller A.N."/>
            <person name="O'Donnell K."/>
            <person name="Stajich J.E."/>
            <person name="Bonito G."/>
        </authorList>
    </citation>
    <scope>NUCLEOTIDE SEQUENCE</scope>
    <source>
        <strain evidence="4">BC1065</strain>
    </source>
</reference>
<feature type="compositionally biased region" description="Basic and acidic residues" evidence="2">
    <location>
        <begin position="228"/>
        <end position="242"/>
    </location>
</feature>
<evidence type="ECO:0000313" key="4">
    <source>
        <dbReference type="EMBL" id="KAG0247495.1"/>
    </source>
</evidence>
<evidence type="ECO:0000256" key="2">
    <source>
        <dbReference type="SAM" id="MobiDB-lite"/>
    </source>
</evidence>
<name>A0A9P6PK93_9FUNG</name>
<dbReference type="AlphaFoldDB" id="A0A9P6PK93"/>
<dbReference type="OrthoDB" id="2384430at2759"/>
<keyword evidence="5" id="KW-1185">Reference proteome</keyword>
<feature type="non-terminal residue" evidence="4">
    <location>
        <position position="242"/>
    </location>
</feature>
<accession>A0A9P6PK93</accession>
<dbReference type="PANTHER" id="PTHR11102">
    <property type="entry name" value="SEL-1-LIKE PROTEIN"/>
    <property type="match status" value="1"/>
</dbReference>
<dbReference type="EMBL" id="JAAAJB010001695">
    <property type="protein sequence ID" value="KAG0247495.1"/>
    <property type="molecule type" value="Genomic_DNA"/>
</dbReference>
<feature type="region of interest" description="Disordered" evidence="2">
    <location>
        <begin position="218"/>
        <end position="242"/>
    </location>
</feature>
<evidence type="ECO:0000313" key="5">
    <source>
        <dbReference type="Proteomes" id="UP000807716"/>
    </source>
</evidence>
<feature type="region of interest" description="Disordered" evidence="2">
    <location>
        <begin position="17"/>
        <end position="95"/>
    </location>
</feature>
<dbReference type="SMART" id="SM00671">
    <property type="entry name" value="SEL1"/>
    <property type="match status" value="3"/>
</dbReference>
<evidence type="ECO:0008006" key="6">
    <source>
        <dbReference type="Google" id="ProtNLM"/>
    </source>
</evidence>
<gene>
    <name evidence="4" type="ORF">DFQ27_001930</name>
</gene>